<dbReference type="Proteomes" id="UP001266357">
    <property type="component" value="Unassembled WGS sequence"/>
</dbReference>
<dbReference type="HAMAP" id="MF_00033">
    <property type="entry name" value="MurG"/>
    <property type="match status" value="1"/>
</dbReference>
<keyword evidence="6 10" id="KW-0573">Peptidoglycan synthesis</keyword>
<dbReference type="PANTHER" id="PTHR21015:SF22">
    <property type="entry name" value="GLYCOSYLTRANSFERASE"/>
    <property type="match status" value="1"/>
</dbReference>
<feature type="binding site" evidence="10">
    <location>
        <position position="193"/>
    </location>
    <ligand>
        <name>UDP-N-acetyl-alpha-D-glucosamine</name>
        <dbReference type="ChEBI" id="CHEBI:57705"/>
    </ligand>
</feature>
<feature type="binding site" evidence="10">
    <location>
        <begin position="16"/>
        <end position="18"/>
    </location>
    <ligand>
        <name>UDP-N-acetyl-alpha-D-glucosamine</name>
        <dbReference type="ChEBI" id="CHEBI:57705"/>
    </ligand>
</feature>
<evidence type="ECO:0000256" key="8">
    <source>
        <dbReference type="ARBA" id="ARBA00023306"/>
    </source>
</evidence>
<keyword evidence="7 10" id="KW-0472">Membrane</keyword>
<dbReference type="InterPro" id="IPR007235">
    <property type="entry name" value="Glyco_trans_28_C"/>
</dbReference>
<feature type="binding site" evidence="10">
    <location>
        <position position="167"/>
    </location>
    <ligand>
        <name>UDP-N-acetyl-alpha-D-glucosamine</name>
        <dbReference type="ChEBI" id="CHEBI:57705"/>
    </ligand>
</feature>
<evidence type="ECO:0000259" key="11">
    <source>
        <dbReference type="Pfam" id="PF03033"/>
    </source>
</evidence>
<evidence type="ECO:0000256" key="1">
    <source>
        <dbReference type="ARBA" id="ARBA00022475"/>
    </source>
</evidence>
<dbReference type="PANTHER" id="PTHR21015">
    <property type="entry name" value="UDP-N-ACETYLGLUCOSAMINE--N-ACETYLMURAMYL-(PENTAPEPTIDE) PYROPHOSPHORYL-UNDECAPRENOL N-ACETYLGLUCOSAMINE TRANSFERASE 1"/>
    <property type="match status" value="1"/>
</dbReference>
<dbReference type="EMBL" id="JAVRIF010000003">
    <property type="protein sequence ID" value="MDT0603357.1"/>
    <property type="molecule type" value="Genomic_DNA"/>
</dbReference>
<evidence type="ECO:0000313" key="14">
    <source>
        <dbReference type="Proteomes" id="UP001266357"/>
    </source>
</evidence>
<keyword evidence="9 10" id="KW-0961">Cell wall biogenesis/degradation</keyword>
<gene>
    <name evidence="10 13" type="primary">murG</name>
    <name evidence="13" type="ORF">RM573_07090</name>
</gene>
<evidence type="ECO:0000256" key="7">
    <source>
        <dbReference type="ARBA" id="ARBA00023136"/>
    </source>
</evidence>
<dbReference type="InterPro" id="IPR006009">
    <property type="entry name" value="GlcNAc_MurG"/>
</dbReference>
<keyword evidence="8 10" id="KW-0131">Cell cycle</keyword>
<keyword evidence="5 10" id="KW-0133">Cell shape</keyword>
<dbReference type="Gene3D" id="3.40.50.2000">
    <property type="entry name" value="Glycogen Phosphorylase B"/>
    <property type="match status" value="2"/>
</dbReference>
<comment type="subcellular location">
    <subcellularLocation>
        <location evidence="10">Cell membrane</location>
        <topology evidence="10">Peripheral membrane protein</topology>
        <orientation evidence="10">Cytoplasmic side</orientation>
    </subcellularLocation>
</comment>
<evidence type="ECO:0000256" key="6">
    <source>
        <dbReference type="ARBA" id="ARBA00022984"/>
    </source>
</evidence>
<reference evidence="13 14" key="1">
    <citation type="submission" date="2023-09" db="EMBL/GenBank/DDBJ databases">
        <authorList>
            <person name="Rey-Velasco X."/>
        </authorList>
    </citation>
    <scope>NUCLEOTIDE SEQUENCE [LARGE SCALE GENOMIC DNA]</scope>
    <source>
        <strain evidence="13 14">W431</strain>
    </source>
</reference>
<feature type="binding site" evidence="10">
    <location>
        <begin position="268"/>
        <end position="273"/>
    </location>
    <ligand>
        <name>UDP-N-acetyl-alpha-D-glucosamine</name>
        <dbReference type="ChEBI" id="CHEBI:57705"/>
    </ligand>
</feature>
<comment type="caution">
    <text evidence="13">The sequence shown here is derived from an EMBL/GenBank/DDBJ whole genome shotgun (WGS) entry which is preliminary data.</text>
</comment>
<comment type="function">
    <text evidence="10">Cell wall formation. Catalyzes the transfer of a GlcNAc subunit on undecaprenyl-pyrophosphoryl-MurNAc-pentapeptide (lipid intermediate I) to form undecaprenyl-pyrophosphoryl-MurNAc-(pentapeptide)GlcNAc (lipid intermediate II).</text>
</comment>
<evidence type="ECO:0000256" key="3">
    <source>
        <dbReference type="ARBA" id="ARBA00022676"/>
    </source>
</evidence>
<feature type="binding site" evidence="10">
    <location>
        <position position="128"/>
    </location>
    <ligand>
        <name>UDP-N-acetyl-alpha-D-glucosamine</name>
        <dbReference type="ChEBI" id="CHEBI:57705"/>
    </ligand>
</feature>
<dbReference type="Pfam" id="PF04101">
    <property type="entry name" value="Glyco_tran_28_C"/>
    <property type="match status" value="1"/>
</dbReference>
<comment type="pathway">
    <text evidence="10">Cell wall biogenesis; peptidoglycan biosynthesis.</text>
</comment>
<evidence type="ECO:0000256" key="9">
    <source>
        <dbReference type="ARBA" id="ARBA00023316"/>
    </source>
</evidence>
<evidence type="ECO:0000256" key="4">
    <source>
        <dbReference type="ARBA" id="ARBA00022679"/>
    </source>
</evidence>
<evidence type="ECO:0000313" key="13">
    <source>
        <dbReference type="EMBL" id="MDT0603357.1"/>
    </source>
</evidence>
<accession>A0ABU2ZZK1</accession>
<keyword evidence="14" id="KW-1185">Reference proteome</keyword>
<sequence length="363" mass="39289">MTTAKRPTLLIMAGGTGGHIFPGIAVAEYLQQQGWDIHWLGTAKRMEAEIVPKHGFDISFINIAGLRNKNWQAWLKTPFKLMQSVMQSMAVIRKVKPDVVLGMGGYASAPGGVAAWLLRKPLVLHEQNAVAGMSNRFLANIATKVLSAFPGAFKSRVKHQVVGNPLRSGIVALEQNTSDKPASSKKVLVVGGSLGAQILNETVPQAMKQIKLQNITVWHQTGKGNQTSVLNSYQAYGLPKENIKVTEFIEDMVQAYAWADVVVCRAGALTVSELAMAAKPAIFVPLPHAVDDHQTKNAMYLVERNAAKLITQKEFNGTSLAQMLNSIFVSDSVVKSMSKAAHDASHADATIRVAQTCIELVSP</sequence>
<dbReference type="EC" id="2.4.1.227" evidence="10"/>
<comment type="catalytic activity">
    <reaction evidence="10">
        <text>di-trans,octa-cis-undecaprenyl diphospho-N-acetyl-alpha-D-muramoyl-L-alanyl-D-glutamyl-meso-2,6-diaminopimeloyl-D-alanyl-D-alanine + UDP-N-acetyl-alpha-D-glucosamine = di-trans,octa-cis-undecaprenyl diphospho-[N-acetyl-alpha-D-glucosaminyl-(1-&gt;4)]-N-acetyl-alpha-D-muramoyl-L-alanyl-D-glutamyl-meso-2,6-diaminopimeloyl-D-alanyl-D-alanine + UDP + H(+)</text>
        <dbReference type="Rhea" id="RHEA:31227"/>
        <dbReference type="ChEBI" id="CHEBI:15378"/>
        <dbReference type="ChEBI" id="CHEBI:57705"/>
        <dbReference type="ChEBI" id="CHEBI:58223"/>
        <dbReference type="ChEBI" id="CHEBI:61387"/>
        <dbReference type="ChEBI" id="CHEBI:61388"/>
        <dbReference type="EC" id="2.4.1.227"/>
    </reaction>
</comment>
<evidence type="ECO:0000256" key="10">
    <source>
        <dbReference type="HAMAP-Rule" id="MF_00033"/>
    </source>
</evidence>
<dbReference type="Pfam" id="PF03033">
    <property type="entry name" value="Glyco_transf_28"/>
    <property type="match status" value="1"/>
</dbReference>
<keyword evidence="4 10" id="KW-0808">Transferase</keyword>
<dbReference type="GO" id="GO:0016757">
    <property type="term" value="F:glycosyltransferase activity"/>
    <property type="evidence" value="ECO:0007669"/>
    <property type="project" value="UniProtKB-KW"/>
</dbReference>
<comment type="similarity">
    <text evidence="10">Belongs to the glycosyltransferase 28 family. MurG subfamily.</text>
</comment>
<feature type="domain" description="Glycosyltransferase family 28 N-terminal" evidence="11">
    <location>
        <begin position="10"/>
        <end position="146"/>
    </location>
</feature>
<feature type="domain" description="Glycosyl transferase family 28 C-terminal" evidence="12">
    <location>
        <begin position="187"/>
        <end position="349"/>
    </location>
</feature>
<protein>
    <recommendedName>
        <fullName evidence="10">UDP-N-acetylglucosamine--N-acetylmuramyl-(pentapeptide) pyrophosphoryl-undecaprenol N-acetylglucosamine transferase</fullName>
        <ecNumber evidence="10">2.4.1.227</ecNumber>
    </recommendedName>
    <alternativeName>
        <fullName evidence="10">Undecaprenyl-PP-MurNAc-pentapeptide-UDPGlcNAc GlcNAc transferase</fullName>
    </alternativeName>
</protein>
<evidence type="ECO:0000259" key="12">
    <source>
        <dbReference type="Pfam" id="PF04101"/>
    </source>
</evidence>
<dbReference type="SUPFAM" id="SSF53756">
    <property type="entry name" value="UDP-Glycosyltransferase/glycogen phosphorylase"/>
    <property type="match status" value="1"/>
</dbReference>
<dbReference type="RefSeq" id="WP_311579384.1">
    <property type="nucleotide sequence ID" value="NZ_JAVRIF010000003.1"/>
</dbReference>
<dbReference type="NCBIfam" id="TIGR01133">
    <property type="entry name" value="murG"/>
    <property type="match status" value="1"/>
</dbReference>
<keyword evidence="1 10" id="KW-1003">Cell membrane</keyword>
<evidence type="ECO:0000256" key="5">
    <source>
        <dbReference type="ARBA" id="ARBA00022960"/>
    </source>
</evidence>
<name>A0ABU2ZZK1_9GAMM</name>
<dbReference type="CDD" id="cd03785">
    <property type="entry name" value="GT28_MurG"/>
    <property type="match status" value="1"/>
</dbReference>
<dbReference type="InterPro" id="IPR004276">
    <property type="entry name" value="GlycoTrans_28_N"/>
</dbReference>
<organism evidence="13 14">
    <name type="scientific">Thalassotalea castellviae</name>
    <dbReference type="NCBI Taxonomy" id="3075612"/>
    <lineage>
        <taxon>Bacteria</taxon>
        <taxon>Pseudomonadati</taxon>
        <taxon>Pseudomonadota</taxon>
        <taxon>Gammaproteobacteria</taxon>
        <taxon>Alteromonadales</taxon>
        <taxon>Colwelliaceae</taxon>
        <taxon>Thalassotalea</taxon>
    </lineage>
</organism>
<feature type="binding site" evidence="10">
    <location>
        <position position="249"/>
    </location>
    <ligand>
        <name>UDP-N-acetyl-alpha-D-glucosamine</name>
        <dbReference type="ChEBI" id="CHEBI:57705"/>
    </ligand>
</feature>
<evidence type="ECO:0000256" key="2">
    <source>
        <dbReference type="ARBA" id="ARBA00022618"/>
    </source>
</evidence>
<feature type="binding site" evidence="10">
    <location>
        <position position="294"/>
    </location>
    <ligand>
        <name>UDP-N-acetyl-alpha-D-glucosamine</name>
        <dbReference type="ChEBI" id="CHEBI:57705"/>
    </ligand>
</feature>
<proteinExistence type="inferred from homology"/>
<keyword evidence="3 10" id="KW-0328">Glycosyltransferase</keyword>
<keyword evidence="2 10" id="KW-0132">Cell division</keyword>